<dbReference type="Gene3D" id="3.40.50.2000">
    <property type="entry name" value="Glycogen Phosphorylase B"/>
    <property type="match status" value="2"/>
</dbReference>
<feature type="domain" description="Glycosyl transferase family 1" evidence="1">
    <location>
        <begin position="180"/>
        <end position="334"/>
    </location>
</feature>
<proteinExistence type="predicted"/>
<comment type="caution">
    <text evidence="2">The sequence shown here is derived from an EMBL/GenBank/DDBJ whole genome shotgun (WGS) entry which is preliminary data.</text>
</comment>
<reference evidence="2 3" key="1">
    <citation type="submission" date="2020-12" db="EMBL/GenBank/DDBJ databases">
        <title>Salegentibacter orientalis sp. nov., isolated from costal sediment.</title>
        <authorList>
            <person name="Lian F.-B."/>
        </authorList>
    </citation>
    <scope>NUCLEOTIDE SEQUENCE [LARGE SCALE GENOMIC DNA]</scope>
    <source>
        <strain evidence="2 3">F60176</strain>
    </source>
</reference>
<dbReference type="Proteomes" id="UP000635665">
    <property type="component" value="Unassembled WGS sequence"/>
</dbReference>
<dbReference type="EMBL" id="JAEHNY010000004">
    <property type="protein sequence ID" value="MBI6119538.1"/>
    <property type="molecule type" value="Genomic_DNA"/>
</dbReference>
<evidence type="ECO:0000259" key="1">
    <source>
        <dbReference type="Pfam" id="PF00534"/>
    </source>
</evidence>
<organism evidence="2 3">
    <name type="scientific">Salegentibacter maritimus</name>
    <dbReference type="NCBI Taxonomy" id="2794347"/>
    <lineage>
        <taxon>Bacteria</taxon>
        <taxon>Pseudomonadati</taxon>
        <taxon>Bacteroidota</taxon>
        <taxon>Flavobacteriia</taxon>
        <taxon>Flavobacteriales</taxon>
        <taxon>Flavobacteriaceae</taxon>
        <taxon>Salegentibacter</taxon>
    </lineage>
</organism>
<gene>
    <name evidence="2" type="ORF">I6U50_05835</name>
</gene>
<dbReference type="InterPro" id="IPR001296">
    <property type="entry name" value="Glyco_trans_1"/>
</dbReference>
<dbReference type="PANTHER" id="PTHR12526">
    <property type="entry name" value="GLYCOSYLTRANSFERASE"/>
    <property type="match status" value="1"/>
</dbReference>
<name>A0ABS0THR9_9FLAO</name>
<dbReference type="RefSeq" id="WP_198638161.1">
    <property type="nucleotide sequence ID" value="NZ_JAEHNY010000004.1"/>
</dbReference>
<dbReference type="Pfam" id="PF00534">
    <property type="entry name" value="Glycos_transf_1"/>
    <property type="match status" value="1"/>
</dbReference>
<dbReference type="SUPFAM" id="SSF53756">
    <property type="entry name" value="UDP-Glycosyltransferase/glycogen phosphorylase"/>
    <property type="match status" value="1"/>
</dbReference>
<keyword evidence="3" id="KW-1185">Reference proteome</keyword>
<sequence>MKKVAFLVTGLNSGGLENYLLRFLTFYENKIDATVVCKGGYIGILKKDFENLGVNIIPIEIGYFNAAKFYELYQILKKGEFDSVCDFTGNFAAIPLYLAKLAGIKNRLAFHRGSNNRFKETPIKMVYNKAINKQLPIVATSVLANSKAAMNFFHNGIWKDDPKFEVIYNGINASRFLDSDENLRNELKIDKEAFVVGHVGRYNEAKNHRTIIEVAIALCKKHSNILFLLCGNGVDTELKAKVEAEGLEGQIKLLGYRKDVVKVLNTLDCFYFPSINEGQPNALIEAMVAGLPFLASDIDPIKETVPKELHHFLVSPLEIDLAVDRLLEIKEDKPNKLILADWAISHFSAKKWFDKFYLKL</sequence>
<dbReference type="PANTHER" id="PTHR12526:SF630">
    <property type="entry name" value="GLYCOSYLTRANSFERASE"/>
    <property type="match status" value="1"/>
</dbReference>
<evidence type="ECO:0000313" key="2">
    <source>
        <dbReference type="EMBL" id="MBI6119538.1"/>
    </source>
</evidence>
<protein>
    <submittedName>
        <fullName evidence="2">Glycosyltransferase</fullName>
    </submittedName>
</protein>
<accession>A0ABS0THR9</accession>
<evidence type="ECO:0000313" key="3">
    <source>
        <dbReference type="Proteomes" id="UP000635665"/>
    </source>
</evidence>